<dbReference type="EMBL" id="BNCF01000003">
    <property type="protein sequence ID" value="GHE28342.1"/>
    <property type="molecule type" value="Genomic_DNA"/>
</dbReference>
<dbReference type="AlphaFoldDB" id="A0A919DAF7"/>
<evidence type="ECO:0000313" key="2">
    <source>
        <dbReference type="EMBL" id="GHE28342.1"/>
    </source>
</evidence>
<organism evidence="2 3">
    <name type="scientific">Vulcaniibacterium thermophilum</name>
    <dbReference type="NCBI Taxonomy" id="1169913"/>
    <lineage>
        <taxon>Bacteria</taxon>
        <taxon>Pseudomonadati</taxon>
        <taxon>Pseudomonadota</taxon>
        <taxon>Gammaproteobacteria</taxon>
        <taxon>Lysobacterales</taxon>
        <taxon>Lysobacteraceae</taxon>
        <taxon>Vulcaniibacterium</taxon>
    </lineage>
</organism>
<dbReference type="RefSeq" id="WP_222431782.1">
    <property type="nucleotide sequence ID" value="NZ_BNCF01000003.1"/>
</dbReference>
<evidence type="ECO:0000256" key="1">
    <source>
        <dbReference type="SAM" id="MobiDB-lite"/>
    </source>
</evidence>
<sequence length="386" mass="40944">MGIDVLGALDSARNWVGDRLEDADRAKDWVGERIEGAVDSAERHVDGFRRDLVEFGREHGGSVGEAVAQQVSNGIGLVEGAGLALYETGKGVVKLADGASDLVDPVEWIARPERNLQMLETAGRTAQVVVELGSPIKWVTDPEGNLRAVGAIWDGITEGYRDAAAEGDWAEFAGRAVFDIGTAVVGVGAAAKGGRVADVADDVADASRALDGVDDASRLAGRGDDVVRLSQSRIDEILAIPKGQRPDPASYLPPSYIDQHLAQFDAGATRFMTRANLDKYGIGQRDGTSFVMPKHEADALLARTQGDPRALEEALGLPEGFLEGNELVRVDIPDPRELNLRIPSGNEAGANDQWIPGGKLPTGNSEAVIDAKGIPDDRYSVSPVQP</sequence>
<proteinExistence type="predicted"/>
<accession>A0A919DAF7</accession>
<feature type="region of interest" description="Disordered" evidence="1">
    <location>
        <begin position="341"/>
        <end position="366"/>
    </location>
</feature>
<comment type="caution">
    <text evidence="2">The sequence shown here is derived from an EMBL/GenBank/DDBJ whole genome shotgun (WGS) entry which is preliminary data.</text>
</comment>
<gene>
    <name evidence="2" type="ORF">GCM10007167_07290</name>
</gene>
<name>A0A919DAF7_9GAMM</name>
<evidence type="ECO:0000313" key="3">
    <source>
        <dbReference type="Proteomes" id="UP000636453"/>
    </source>
</evidence>
<dbReference type="Proteomes" id="UP000636453">
    <property type="component" value="Unassembled WGS sequence"/>
</dbReference>
<keyword evidence="3" id="KW-1185">Reference proteome</keyword>
<protein>
    <submittedName>
        <fullName evidence="2">Uncharacterized protein</fullName>
    </submittedName>
</protein>
<reference evidence="2" key="1">
    <citation type="journal article" date="2014" name="Int. J. Syst. Evol. Microbiol.">
        <title>Complete genome sequence of Corynebacterium casei LMG S-19264T (=DSM 44701T), isolated from a smear-ripened cheese.</title>
        <authorList>
            <consortium name="US DOE Joint Genome Institute (JGI-PGF)"/>
            <person name="Walter F."/>
            <person name="Albersmeier A."/>
            <person name="Kalinowski J."/>
            <person name="Ruckert C."/>
        </authorList>
    </citation>
    <scope>NUCLEOTIDE SEQUENCE</scope>
    <source>
        <strain evidence="2">KCTC 32020</strain>
    </source>
</reference>
<reference evidence="2" key="2">
    <citation type="submission" date="2020-09" db="EMBL/GenBank/DDBJ databases">
        <authorList>
            <person name="Sun Q."/>
            <person name="Kim S."/>
        </authorList>
    </citation>
    <scope>NUCLEOTIDE SEQUENCE</scope>
    <source>
        <strain evidence="2">KCTC 32020</strain>
    </source>
</reference>